<dbReference type="InterPro" id="IPR015424">
    <property type="entry name" value="PyrdxlP-dep_Trfase"/>
</dbReference>
<evidence type="ECO:0000256" key="5">
    <source>
        <dbReference type="ARBA" id="ARBA00022723"/>
    </source>
</evidence>
<dbReference type="Proteomes" id="UP000036802">
    <property type="component" value="Unassembled WGS sequence"/>
</dbReference>
<dbReference type="RefSeq" id="WP_025301299.1">
    <property type="nucleotide sequence ID" value="NZ_AVQC01000005.1"/>
</dbReference>
<evidence type="ECO:0000256" key="7">
    <source>
        <dbReference type="ARBA" id="ARBA00023004"/>
    </source>
</evidence>
<evidence type="ECO:0000256" key="8">
    <source>
        <dbReference type="ARBA" id="ARBA00023014"/>
    </source>
</evidence>
<dbReference type="InterPro" id="IPR000192">
    <property type="entry name" value="Aminotrans_V_dom"/>
</dbReference>
<dbReference type="InterPro" id="IPR016454">
    <property type="entry name" value="Cysteine_dSase"/>
</dbReference>
<protein>
    <recommendedName>
        <fullName evidence="3">cysteine desulfurase</fullName>
        <ecNumber evidence="3">2.8.1.7</ecNumber>
    </recommendedName>
</protein>
<reference evidence="13 14" key="1">
    <citation type="journal article" date="2015" name="Int J Genomics">
        <title>Comparative Genomics Revealed Genetic Diversity and Species/Strain-Level Differences in Carbohydrate Metabolism of Three Probiotic Bifidobacterial Species.</title>
        <authorList>
            <person name="Odamaki T."/>
            <person name="Horigome A."/>
            <person name="Sugahara H."/>
            <person name="Hashikura N."/>
            <person name="Minami J."/>
            <person name="Xiao J.Z."/>
            <person name="Abe F."/>
        </authorList>
    </citation>
    <scope>NUCLEOTIDE SEQUENCE [LARGE SCALE GENOMIC DNA]</scope>
    <source>
        <strain evidence="13 14">MCC 1114</strain>
    </source>
</reference>
<dbReference type="EC" id="2.8.1.7" evidence="3"/>
<comment type="caution">
    <text evidence="13">The sequence shown here is derived from an EMBL/GenBank/DDBJ whole genome shotgun (WGS) entry which is preliminary data.</text>
</comment>
<dbReference type="Gene3D" id="3.90.1150.10">
    <property type="entry name" value="Aspartate Aminotransferase, domain 1"/>
    <property type="match status" value="1"/>
</dbReference>
<proteinExistence type="inferred from homology"/>
<dbReference type="PATRIC" id="fig|1365964.3.peg.358"/>
<dbReference type="EMBL" id="AVQC01000005">
    <property type="protein sequence ID" value="KOA66389.1"/>
    <property type="molecule type" value="Genomic_DNA"/>
</dbReference>
<dbReference type="InterPro" id="IPR015422">
    <property type="entry name" value="PyrdxlP-dep_Trfase_small"/>
</dbReference>
<dbReference type="GO" id="GO:0031071">
    <property type="term" value="F:cysteine desulfurase activity"/>
    <property type="evidence" value="ECO:0007669"/>
    <property type="project" value="UniProtKB-EC"/>
</dbReference>
<dbReference type="Gene3D" id="1.10.260.50">
    <property type="match status" value="1"/>
</dbReference>
<comment type="catalytic activity">
    <reaction evidence="9">
        <text>(sulfur carrier)-H + L-cysteine = (sulfur carrier)-SH + L-alanine</text>
        <dbReference type="Rhea" id="RHEA:43892"/>
        <dbReference type="Rhea" id="RHEA-COMP:14737"/>
        <dbReference type="Rhea" id="RHEA-COMP:14739"/>
        <dbReference type="ChEBI" id="CHEBI:29917"/>
        <dbReference type="ChEBI" id="CHEBI:35235"/>
        <dbReference type="ChEBI" id="CHEBI:57972"/>
        <dbReference type="ChEBI" id="CHEBI:64428"/>
        <dbReference type="EC" id="2.8.1.7"/>
    </reaction>
</comment>
<evidence type="ECO:0000313" key="14">
    <source>
        <dbReference type="Proteomes" id="UP000036802"/>
    </source>
</evidence>
<evidence type="ECO:0000256" key="3">
    <source>
        <dbReference type="ARBA" id="ARBA00012239"/>
    </source>
</evidence>
<sequence>MAGTPNTSSEAGELYLDAAATEPVSLAVLEAMTPFLTDAYANPASVHQPGKTAARALDAARASFAAALGARPDDVIFTSGGTESDNLAIKGIAMARMRQLGLQPFYGLAEADGEQFGTDLADPSASSQTGEQTTNHRPRIIISTIEHPAVAQSAAWLHEWFGFDVVHVPVDAQAHLDLDALEHELDGEAGERTALVSTMLANNEVGTVEPVEELVRIAHKHGVPIHVDAVQAAGQIPIRFRDWDVDALSVSGHKFGTPKGLGALLVRGRTSIEPVLSGGGQERGLRSGTQNVAGAVALAIGLNESNARMQAHYRELVASRDMLIDAVRRVAPRADLTGDPERRLPGHASFIFPGVTGEALLVDLDARGIAASSGSACAVGRHEIPPTLLAMGLEPSIAKSALRMTFRTPLTREQVERISLAIEESYTDLTRY</sequence>
<dbReference type="GO" id="GO:0051536">
    <property type="term" value="F:iron-sulfur cluster binding"/>
    <property type="evidence" value="ECO:0007669"/>
    <property type="project" value="UniProtKB-KW"/>
</dbReference>
<dbReference type="Pfam" id="PF00266">
    <property type="entry name" value="Aminotran_5"/>
    <property type="match status" value="2"/>
</dbReference>
<organism evidence="13 14">
    <name type="scientific">Bifidobacterium breve MCC 1114</name>
    <dbReference type="NCBI Taxonomy" id="1365964"/>
    <lineage>
        <taxon>Bacteria</taxon>
        <taxon>Bacillati</taxon>
        <taxon>Actinomycetota</taxon>
        <taxon>Actinomycetes</taxon>
        <taxon>Bifidobacteriales</taxon>
        <taxon>Bifidobacteriaceae</taxon>
        <taxon>Bifidobacterium</taxon>
    </lineage>
</organism>
<evidence type="ECO:0000259" key="12">
    <source>
        <dbReference type="Pfam" id="PF00266"/>
    </source>
</evidence>
<gene>
    <name evidence="13" type="ORF">BBM1114_01720</name>
</gene>
<evidence type="ECO:0000256" key="6">
    <source>
        <dbReference type="ARBA" id="ARBA00022898"/>
    </source>
</evidence>
<dbReference type="Gene3D" id="3.40.640.10">
    <property type="entry name" value="Type I PLP-dependent aspartate aminotransferase-like (Major domain)"/>
    <property type="match status" value="1"/>
</dbReference>
<dbReference type="SUPFAM" id="SSF53383">
    <property type="entry name" value="PLP-dependent transferases"/>
    <property type="match status" value="1"/>
</dbReference>
<evidence type="ECO:0000256" key="2">
    <source>
        <dbReference type="ARBA" id="ARBA00006490"/>
    </source>
</evidence>
<evidence type="ECO:0000256" key="11">
    <source>
        <dbReference type="SAM" id="MobiDB-lite"/>
    </source>
</evidence>
<feature type="domain" description="Aminotransferase class V" evidence="12">
    <location>
        <begin position="15"/>
        <end position="93"/>
    </location>
</feature>
<feature type="region of interest" description="Disordered" evidence="11">
    <location>
        <begin position="117"/>
        <end position="136"/>
    </location>
</feature>
<keyword evidence="6" id="KW-0663">Pyridoxal phosphate</keyword>
<evidence type="ECO:0000313" key="13">
    <source>
        <dbReference type="EMBL" id="KOA66389.1"/>
    </source>
</evidence>
<accession>A0A0L7D311</accession>
<dbReference type="PIRSF" id="PIRSF005572">
    <property type="entry name" value="NifS"/>
    <property type="match status" value="1"/>
</dbReference>
<keyword evidence="7" id="KW-0408">Iron</keyword>
<feature type="compositionally biased region" description="Polar residues" evidence="11">
    <location>
        <begin position="124"/>
        <end position="135"/>
    </location>
</feature>
<evidence type="ECO:0000256" key="10">
    <source>
        <dbReference type="RuleBase" id="RU004504"/>
    </source>
</evidence>
<keyword evidence="8" id="KW-0411">Iron-sulfur</keyword>
<evidence type="ECO:0000256" key="1">
    <source>
        <dbReference type="ARBA" id="ARBA00001933"/>
    </source>
</evidence>
<dbReference type="GO" id="GO:0046872">
    <property type="term" value="F:metal ion binding"/>
    <property type="evidence" value="ECO:0007669"/>
    <property type="project" value="UniProtKB-KW"/>
</dbReference>
<dbReference type="AlphaFoldDB" id="A0A0L7D311"/>
<dbReference type="InterPro" id="IPR020578">
    <property type="entry name" value="Aminotrans_V_PyrdxlP_BS"/>
</dbReference>
<comment type="cofactor">
    <cofactor evidence="1 10">
        <name>pyridoxal 5'-phosphate</name>
        <dbReference type="ChEBI" id="CHEBI:597326"/>
    </cofactor>
</comment>
<dbReference type="PANTHER" id="PTHR11601:SF34">
    <property type="entry name" value="CYSTEINE DESULFURASE"/>
    <property type="match status" value="1"/>
</dbReference>
<dbReference type="PANTHER" id="PTHR11601">
    <property type="entry name" value="CYSTEINE DESULFURYLASE FAMILY MEMBER"/>
    <property type="match status" value="1"/>
</dbReference>
<dbReference type="InterPro" id="IPR015421">
    <property type="entry name" value="PyrdxlP-dep_Trfase_major"/>
</dbReference>
<keyword evidence="4" id="KW-0808">Transferase</keyword>
<name>A0A0L7D311_BIFBR</name>
<evidence type="ECO:0000256" key="9">
    <source>
        <dbReference type="ARBA" id="ARBA00050776"/>
    </source>
</evidence>
<comment type="similarity">
    <text evidence="2">Belongs to the class-V pyridoxal-phosphate-dependent aminotransferase family. NifS/IscS subfamily.</text>
</comment>
<evidence type="ECO:0000256" key="4">
    <source>
        <dbReference type="ARBA" id="ARBA00022679"/>
    </source>
</evidence>
<dbReference type="PROSITE" id="PS00595">
    <property type="entry name" value="AA_TRANSFER_CLASS_5"/>
    <property type="match status" value="1"/>
</dbReference>
<feature type="domain" description="Aminotransferase class V" evidence="12">
    <location>
        <begin position="134"/>
        <end position="417"/>
    </location>
</feature>
<keyword evidence="5" id="KW-0479">Metal-binding</keyword>